<dbReference type="AlphaFoldDB" id="A0A919TZ02"/>
<dbReference type="Proteomes" id="UP000632740">
    <property type="component" value="Unassembled WGS sequence"/>
</dbReference>
<proteinExistence type="predicted"/>
<sequence length="274" mass="28315">MSLIVLTSASGSPGVTTTALGLALTWPRPAILVDADPTGASAVAAGYLRGEVLLPEAMIELALAQREGQLLEAVARLALPLPGCGVRFVPGIRSHEQAPSLVGLWEPLSDVLRSFDTTGQDVIVDAGRLGLVGSPDPVLDAADMAIVVVRSDMVALSGARSWIETLCTRFERGGAARALAVLLVGERAPFGARDIARALALPVVATVAWDPANAAVLSRGELPPRAGIWQRLAGRSGWEDSVLLGTLRAAGSAIRGTVLADIEMLQGAEGRSPA</sequence>
<evidence type="ECO:0000313" key="1">
    <source>
        <dbReference type="EMBL" id="GIG21155.1"/>
    </source>
</evidence>
<evidence type="ECO:0000313" key="2">
    <source>
        <dbReference type="Proteomes" id="UP000632740"/>
    </source>
</evidence>
<dbReference type="EMBL" id="BONK01000005">
    <property type="protein sequence ID" value="GIG21155.1"/>
    <property type="molecule type" value="Genomic_DNA"/>
</dbReference>
<dbReference type="InterPro" id="IPR027417">
    <property type="entry name" value="P-loop_NTPase"/>
</dbReference>
<dbReference type="Gene3D" id="3.40.50.300">
    <property type="entry name" value="P-loop containing nucleotide triphosphate hydrolases"/>
    <property type="match status" value="1"/>
</dbReference>
<reference evidence="1" key="1">
    <citation type="submission" date="2021-01" db="EMBL/GenBank/DDBJ databases">
        <title>Whole genome shotgun sequence of Cellulomonas chitinilytica NBRC 110799.</title>
        <authorList>
            <person name="Komaki H."/>
            <person name="Tamura T."/>
        </authorList>
    </citation>
    <scope>NUCLEOTIDE SEQUENCE</scope>
    <source>
        <strain evidence="1">NBRC 110799</strain>
    </source>
</reference>
<dbReference type="SUPFAM" id="SSF52540">
    <property type="entry name" value="P-loop containing nucleoside triphosphate hydrolases"/>
    <property type="match status" value="1"/>
</dbReference>
<comment type="caution">
    <text evidence="1">The sequence shown here is derived from an EMBL/GenBank/DDBJ whole genome shotgun (WGS) entry which is preliminary data.</text>
</comment>
<accession>A0A919TZ02</accession>
<organism evidence="1 2">
    <name type="scientific">Cellulomonas chitinilytica</name>
    <dbReference type="NCBI Taxonomy" id="398759"/>
    <lineage>
        <taxon>Bacteria</taxon>
        <taxon>Bacillati</taxon>
        <taxon>Actinomycetota</taxon>
        <taxon>Actinomycetes</taxon>
        <taxon>Micrococcales</taxon>
        <taxon>Cellulomonadaceae</taxon>
        <taxon>Cellulomonas</taxon>
    </lineage>
</organism>
<evidence type="ECO:0008006" key="3">
    <source>
        <dbReference type="Google" id="ProtNLM"/>
    </source>
</evidence>
<gene>
    <name evidence="1" type="ORF">Cch01nite_18790</name>
</gene>
<protein>
    <recommendedName>
        <fullName evidence="3">CpsD/CapB family tyrosine-protein kinase</fullName>
    </recommendedName>
</protein>
<keyword evidence="2" id="KW-1185">Reference proteome</keyword>
<name>A0A919TZ02_9CELL</name>